<evidence type="ECO:0000313" key="3">
    <source>
        <dbReference type="Proteomes" id="UP000015105"/>
    </source>
</evidence>
<dbReference type="EnsemblPlants" id="AET2Gv20516300.6">
    <property type="protein sequence ID" value="AET2Gv20516300.6"/>
    <property type="gene ID" value="AET2Gv20516300"/>
</dbReference>
<keyword evidence="3" id="KW-1185">Reference proteome</keyword>
<dbReference type="EnsemblPlants" id="AET2Gv20516300.13">
    <property type="protein sequence ID" value="AET2Gv20516300.13"/>
    <property type="gene ID" value="AET2Gv20516300"/>
</dbReference>
<dbReference type="RefSeq" id="XP_073364511.1">
    <property type="nucleotide sequence ID" value="XM_073508410.1"/>
</dbReference>
<organism evidence="2 3">
    <name type="scientific">Aegilops tauschii subsp. strangulata</name>
    <name type="common">Goatgrass</name>
    <dbReference type="NCBI Taxonomy" id="200361"/>
    <lineage>
        <taxon>Eukaryota</taxon>
        <taxon>Viridiplantae</taxon>
        <taxon>Streptophyta</taxon>
        <taxon>Embryophyta</taxon>
        <taxon>Tracheophyta</taxon>
        <taxon>Spermatophyta</taxon>
        <taxon>Magnoliopsida</taxon>
        <taxon>Liliopsida</taxon>
        <taxon>Poales</taxon>
        <taxon>Poaceae</taxon>
        <taxon>BOP clade</taxon>
        <taxon>Pooideae</taxon>
        <taxon>Triticodae</taxon>
        <taxon>Triticeae</taxon>
        <taxon>Triticinae</taxon>
        <taxon>Aegilops</taxon>
    </lineage>
</organism>
<protein>
    <submittedName>
        <fullName evidence="2">Uncharacterized protein</fullName>
    </submittedName>
</protein>
<evidence type="ECO:0000256" key="1">
    <source>
        <dbReference type="SAM" id="MobiDB-lite"/>
    </source>
</evidence>
<reference evidence="2" key="5">
    <citation type="journal article" date="2021" name="G3 (Bethesda)">
        <title>Aegilops tauschii genome assembly Aet v5.0 features greater sequence contiguity and improved annotation.</title>
        <authorList>
            <person name="Wang L."/>
            <person name="Zhu T."/>
            <person name="Rodriguez J.C."/>
            <person name="Deal K.R."/>
            <person name="Dubcovsky J."/>
            <person name="McGuire P.E."/>
            <person name="Lux T."/>
            <person name="Spannagl M."/>
            <person name="Mayer K.F.X."/>
            <person name="Baldrich P."/>
            <person name="Meyers B.C."/>
            <person name="Huo N."/>
            <person name="Gu Y.Q."/>
            <person name="Zhou H."/>
            <person name="Devos K.M."/>
            <person name="Bennetzen J.L."/>
            <person name="Unver T."/>
            <person name="Budak H."/>
            <person name="Gulick P.J."/>
            <person name="Galiba G."/>
            <person name="Kalapos B."/>
            <person name="Nelson D.R."/>
            <person name="Li P."/>
            <person name="You F.M."/>
            <person name="Luo M.C."/>
            <person name="Dvorak J."/>
        </authorList>
    </citation>
    <scope>NUCLEOTIDE SEQUENCE [LARGE SCALE GENOMIC DNA]</scope>
    <source>
        <strain evidence="2">cv. AL8/78</strain>
    </source>
</reference>
<dbReference type="AlphaFoldDB" id="A0A453BI97"/>
<sequence length="120" mass="12700">MDACLCPAASAPMPATAPSRHDQRQQSPRRLTVCRCAPWPWGLETCIVEGQQLGAEQPYKAEGVRVAASNITFLVEGEEVVVLHVGQGSSAVGRGGGTLPEALRGQQHEVQMVASIHVSS</sequence>
<evidence type="ECO:0000313" key="2">
    <source>
        <dbReference type="EnsemblPlants" id="AET2Gv20516300.2"/>
    </source>
</evidence>
<accession>A0A453BI97</accession>
<reference evidence="3" key="2">
    <citation type="journal article" date="2017" name="Nat. Plants">
        <title>The Aegilops tauschii genome reveals multiple impacts of transposons.</title>
        <authorList>
            <person name="Zhao G."/>
            <person name="Zou C."/>
            <person name="Li K."/>
            <person name="Wang K."/>
            <person name="Li T."/>
            <person name="Gao L."/>
            <person name="Zhang X."/>
            <person name="Wang H."/>
            <person name="Yang Z."/>
            <person name="Liu X."/>
            <person name="Jiang W."/>
            <person name="Mao L."/>
            <person name="Kong X."/>
            <person name="Jiao Y."/>
            <person name="Jia J."/>
        </authorList>
    </citation>
    <scope>NUCLEOTIDE SEQUENCE [LARGE SCALE GENOMIC DNA]</scope>
    <source>
        <strain evidence="3">cv. AL8/78</strain>
    </source>
</reference>
<proteinExistence type="predicted"/>
<dbReference type="EnsemblPlants" id="AET2Gv20516300.2">
    <property type="protein sequence ID" value="AET2Gv20516300.2"/>
    <property type="gene ID" value="AET2Gv20516300"/>
</dbReference>
<reference evidence="2" key="3">
    <citation type="journal article" date="2017" name="Nature">
        <title>Genome sequence of the progenitor of the wheat D genome Aegilops tauschii.</title>
        <authorList>
            <person name="Luo M.C."/>
            <person name="Gu Y.Q."/>
            <person name="Puiu D."/>
            <person name="Wang H."/>
            <person name="Twardziok S.O."/>
            <person name="Deal K.R."/>
            <person name="Huo N."/>
            <person name="Zhu T."/>
            <person name="Wang L."/>
            <person name="Wang Y."/>
            <person name="McGuire P.E."/>
            <person name="Liu S."/>
            <person name="Long H."/>
            <person name="Ramasamy R.K."/>
            <person name="Rodriguez J.C."/>
            <person name="Van S.L."/>
            <person name="Yuan L."/>
            <person name="Wang Z."/>
            <person name="Xia Z."/>
            <person name="Xiao L."/>
            <person name="Anderson O.D."/>
            <person name="Ouyang S."/>
            <person name="Liang Y."/>
            <person name="Zimin A.V."/>
            <person name="Pertea G."/>
            <person name="Qi P."/>
            <person name="Bennetzen J.L."/>
            <person name="Dai X."/>
            <person name="Dawson M.W."/>
            <person name="Muller H.G."/>
            <person name="Kugler K."/>
            <person name="Rivarola-Duarte L."/>
            <person name="Spannagl M."/>
            <person name="Mayer K.F.X."/>
            <person name="Lu F.H."/>
            <person name="Bevan M.W."/>
            <person name="Leroy P."/>
            <person name="Li P."/>
            <person name="You F.M."/>
            <person name="Sun Q."/>
            <person name="Liu Z."/>
            <person name="Lyons E."/>
            <person name="Wicker T."/>
            <person name="Salzberg S.L."/>
            <person name="Devos K.M."/>
            <person name="Dvorak J."/>
        </authorList>
    </citation>
    <scope>NUCLEOTIDE SEQUENCE [LARGE SCALE GENOMIC DNA]</scope>
    <source>
        <strain evidence="2">cv. AL8/78</strain>
    </source>
</reference>
<reference evidence="2" key="4">
    <citation type="submission" date="2019-03" db="UniProtKB">
        <authorList>
            <consortium name="EnsemblPlants"/>
        </authorList>
    </citation>
    <scope>IDENTIFICATION</scope>
</reference>
<dbReference type="GeneID" id="109736784"/>
<feature type="compositionally biased region" description="Low complexity" evidence="1">
    <location>
        <begin position="8"/>
        <end position="18"/>
    </location>
</feature>
<dbReference type="Gramene" id="AET2Gv20516300.6">
    <property type="protein sequence ID" value="AET2Gv20516300.6"/>
    <property type="gene ID" value="AET2Gv20516300"/>
</dbReference>
<dbReference type="RefSeq" id="XP_073364510.1">
    <property type="nucleotide sequence ID" value="XM_073508409.1"/>
</dbReference>
<dbReference type="Gramene" id="AET2Gv20516300.13">
    <property type="protein sequence ID" value="AET2Gv20516300.13"/>
    <property type="gene ID" value="AET2Gv20516300"/>
</dbReference>
<dbReference type="Gramene" id="AET2Gv20516300.2">
    <property type="protein sequence ID" value="AET2Gv20516300.2"/>
    <property type="gene ID" value="AET2Gv20516300"/>
</dbReference>
<name>A0A453BI97_AEGTS</name>
<reference evidence="3" key="1">
    <citation type="journal article" date="2014" name="Science">
        <title>Ancient hybridizations among the ancestral genomes of bread wheat.</title>
        <authorList>
            <consortium name="International Wheat Genome Sequencing Consortium,"/>
            <person name="Marcussen T."/>
            <person name="Sandve S.R."/>
            <person name="Heier L."/>
            <person name="Spannagl M."/>
            <person name="Pfeifer M."/>
            <person name="Jakobsen K.S."/>
            <person name="Wulff B.B."/>
            <person name="Steuernagel B."/>
            <person name="Mayer K.F."/>
            <person name="Olsen O.A."/>
        </authorList>
    </citation>
    <scope>NUCLEOTIDE SEQUENCE [LARGE SCALE GENOMIC DNA]</scope>
    <source>
        <strain evidence="3">cv. AL8/78</strain>
    </source>
</reference>
<dbReference type="Proteomes" id="UP000015105">
    <property type="component" value="Chromosome 2D"/>
</dbReference>
<dbReference type="RefSeq" id="XP_073364509.1">
    <property type="nucleotide sequence ID" value="XM_073508408.1"/>
</dbReference>
<feature type="region of interest" description="Disordered" evidence="1">
    <location>
        <begin position="8"/>
        <end position="28"/>
    </location>
</feature>